<comment type="caution">
    <text evidence="2">The sequence shown here is derived from an EMBL/GenBank/DDBJ whole genome shotgun (WGS) entry which is preliminary data.</text>
</comment>
<evidence type="ECO:0000256" key="1">
    <source>
        <dbReference type="SAM" id="MobiDB-lite"/>
    </source>
</evidence>
<dbReference type="Proteomes" id="UP000838756">
    <property type="component" value="Unassembled WGS sequence"/>
</dbReference>
<dbReference type="AlphaFoldDB" id="A0A8S4QMM4"/>
<feature type="compositionally biased region" description="Polar residues" evidence="1">
    <location>
        <begin position="203"/>
        <end position="212"/>
    </location>
</feature>
<evidence type="ECO:0000313" key="3">
    <source>
        <dbReference type="Proteomes" id="UP000838756"/>
    </source>
</evidence>
<keyword evidence="3" id="KW-1185">Reference proteome</keyword>
<dbReference type="EMBL" id="CAKXAJ010009985">
    <property type="protein sequence ID" value="CAH2211359.1"/>
    <property type="molecule type" value="Genomic_DNA"/>
</dbReference>
<gene>
    <name evidence="2" type="primary">jg15094</name>
    <name evidence="2" type="ORF">PAEG_LOCUS3176</name>
</gene>
<evidence type="ECO:0000313" key="2">
    <source>
        <dbReference type="EMBL" id="CAH2211359.1"/>
    </source>
</evidence>
<sequence length="235" mass="25860">MNRIERFQKKFLRHLAYKENILKKVSTYAVLLNVYKALSLSDRRDFIDLSFLKSKQKNRRRDRLLKSDEQGAIGGTKHNARSHIMNKLTLIPRIATSNLGRSAPLCRIVVTYNKLVGSAGLDIFRHSAPCFKNEVKKLLKLTDAEFASQAVAAQRRASAASARGAAGGGRDKENPATKWLSTDFSIPFRLALRFSGSSLTPTTEAALSQDSSIPAMKPEPSHGALARSPAPPSAQ</sequence>
<protein>
    <submittedName>
        <fullName evidence="2">Jg15094 protein</fullName>
    </submittedName>
</protein>
<organism evidence="2 3">
    <name type="scientific">Pararge aegeria aegeria</name>
    <dbReference type="NCBI Taxonomy" id="348720"/>
    <lineage>
        <taxon>Eukaryota</taxon>
        <taxon>Metazoa</taxon>
        <taxon>Ecdysozoa</taxon>
        <taxon>Arthropoda</taxon>
        <taxon>Hexapoda</taxon>
        <taxon>Insecta</taxon>
        <taxon>Pterygota</taxon>
        <taxon>Neoptera</taxon>
        <taxon>Endopterygota</taxon>
        <taxon>Lepidoptera</taxon>
        <taxon>Glossata</taxon>
        <taxon>Ditrysia</taxon>
        <taxon>Papilionoidea</taxon>
        <taxon>Nymphalidae</taxon>
        <taxon>Satyrinae</taxon>
        <taxon>Satyrini</taxon>
        <taxon>Parargina</taxon>
        <taxon>Pararge</taxon>
    </lineage>
</organism>
<name>A0A8S4QMM4_9NEOP</name>
<reference evidence="2" key="1">
    <citation type="submission" date="2022-03" db="EMBL/GenBank/DDBJ databases">
        <authorList>
            <person name="Lindestad O."/>
        </authorList>
    </citation>
    <scope>NUCLEOTIDE SEQUENCE</scope>
</reference>
<accession>A0A8S4QMM4</accession>
<feature type="region of interest" description="Disordered" evidence="1">
    <location>
        <begin position="203"/>
        <end position="235"/>
    </location>
</feature>
<proteinExistence type="predicted"/>